<proteinExistence type="predicted"/>
<dbReference type="InterPro" id="IPR036513">
    <property type="entry name" value="STAS_dom_sf"/>
</dbReference>
<name>A0A2G8RBT3_9RHOB</name>
<dbReference type="AlphaFoldDB" id="A0A2G8RBT3"/>
<dbReference type="Proteomes" id="UP000231259">
    <property type="component" value="Unassembled WGS sequence"/>
</dbReference>
<evidence type="ECO:0000313" key="1">
    <source>
        <dbReference type="EMBL" id="PIL18990.1"/>
    </source>
</evidence>
<dbReference type="SUPFAM" id="SSF52091">
    <property type="entry name" value="SpoIIaa-like"/>
    <property type="match status" value="1"/>
</dbReference>
<gene>
    <name evidence="1" type="ORF">P775_17185</name>
</gene>
<organism evidence="1 2">
    <name type="scientific">Puniceibacterium antarcticum</name>
    <dbReference type="NCBI Taxonomy" id="1206336"/>
    <lineage>
        <taxon>Bacteria</taxon>
        <taxon>Pseudomonadati</taxon>
        <taxon>Pseudomonadota</taxon>
        <taxon>Alphaproteobacteria</taxon>
        <taxon>Rhodobacterales</taxon>
        <taxon>Paracoccaceae</taxon>
        <taxon>Puniceibacterium</taxon>
    </lineage>
</organism>
<dbReference type="Pfam" id="PF11964">
    <property type="entry name" value="SpoIIAA-like"/>
    <property type="match status" value="1"/>
</dbReference>
<reference evidence="1 2" key="1">
    <citation type="submission" date="2013-09" db="EMBL/GenBank/DDBJ databases">
        <title>Genome sequencing of Phaeobacter antarcticus sp. nov. SM1211.</title>
        <authorList>
            <person name="Zhang X.-Y."/>
            <person name="Liu C."/>
            <person name="Chen X.-L."/>
            <person name="Xie B.-B."/>
            <person name="Qin Q.-L."/>
            <person name="Rong J.-C."/>
            <person name="Zhang Y.-Z."/>
        </authorList>
    </citation>
    <scope>NUCLEOTIDE SEQUENCE [LARGE SCALE GENOMIC DNA]</scope>
    <source>
        <strain evidence="1 2">SM1211</strain>
    </source>
</reference>
<dbReference type="Gene3D" id="3.40.50.10600">
    <property type="entry name" value="SpoIIaa-like domains"/>
    <property type="match status" value="1"/>
</dbReference>
<dbReference type="InterPro" id="IPR038396">
    <property type="entry name" value="SpoIIAA-like_sf"/>
</dbReference>
<keyword evidence="2" id="KW-1185">Reference proteome</keyword>
<evidence type="ECO:0000313" key="2">
    <source>
        <dbReference type="Proteomes" id="UP000231259"/>
    </source>
</evidence>
<protein>
    <recommendedName>
        <fullName evidence="3">STAS/SEC14 domain-containing protein</fullName>
    </recommendedName>
</protein>
<evidence type="ECO:0008006" key="3">
    <source>
        <dbReference type="Google" id="ProtNLM"/>
    </source>
</evidence>
<comment type="caution">
    <text evidence="1">The sequence shown here is derived from an EMBL/GenBank/DDBJ whole genome shotgun (WGS) entry which is preliminary data.</text>
</comment>
<sequence length="137" mass="15178">MEEDTMQTFAHGPIKQIPTDNPKVYAFRISGRIDDDASEAMAKYMNTVFDETDKVNMLLDLSDFTGSDWDSMLDGDVIQSRFRALSHVAKYAVIGAPDSAASMIGFMDKIIPVEAKAFDKTEETGAWNFVDARPVTA</sequence>
<dbReference type="EMBL" id="AWWI01000117">
    <property type="protein sequence ID" value="PIL18990.1"/>
    <property type="molecule type" value="Genomic_DNA"/>
</dbReference>
<dbReference type="InterPro" id="IPR021866">
    <property type="entry name" value="SpoIIAA-like"/>
</dbReference>
<accession>A0A2G8RBT3</accession>